<feature type="chain" id="PRO_5022722633" evidence="1">
    <location>
        <begin position="17"/>
        <end position="99"/>
    </location>
</feature>
<proteinExistence type="predicted"/>
<name>A0A5B0QP70_PUCGR</name>
<reference evidence="2 3" key="1">
    <citation type="submission" date="2019-05" db="EMBL/GenBank/DDBJ databases">
        <title>Emergence of the Ug99 lineage of the wheat stem rust pathogen through somatic hybridization.</title>
        <authorList>
            <person name="Li F."/>
            <person name="Upadhyaya N.M."/>
            <person name="Sperschneider J."/>
            <person name="Matny O."/>
            <person name="Nguyen-Phuc H."/>
            <person name="Mago R."/>
            <person name="Raley C."/>
            <person name="Miller M.E."/>
            <person name="Silverstein K.A.T."/>
            <person name="Henningsen E."/>
            <person name="Hirsch C.D."/>
            <person name="Visser B."/>
            <person name="Pretorius Z.A."/>
            <person name="Steffenson B.J."/>
            <person name="Schwessinger B."/>
            <person name="Dodds P.N."/>
            <person name="Figueroa M."/>
        </authorList>
    </citation>
    <scope>NUCLEOTIDE SEQUENCE [LARGE SCALE GENOMIC DNA]</scope>
    <source>
        <strain evidence="2">21-0</strain>
    </source>
</reference>
<comment type="caution">
    <text evidence="2">The sequence shown here is derived from an EMBL/GenBank/DDBJ whole genome shotgun (WGS) entry which is preliminary data.</text>
</comment>
<protein>
    <submittedName>
        <fullName evidence="2">Uncharacterized protein</fullName>
    </submittedName>
</protein>
<gene>
    <name evidence="2" type="ORF">PGT21_029499</name>
</gene>
<keyword evidence="1" id="KW-0732">Signal</keyword>
<dbReference type="OrthoDB" id="10268485at2759"/>
<organism evidence="2 3">
    <name type="scientific">Puccinia graminis f. sp. tritici</name>
    <dbReference type="NCBI Taxonomy" id="56615"/>
    <lineage>
        <taxon>Eukaryota</taxon>
        <taxon>Fungi</taxon>
        <taxon>Dikarya</taxon>
        <taxon>Basidiomycota</taxon>
        <taxon>Pucciniomycotina</taxon>
        <taxon>Pucciniomycetes</taxon>
        <taxon>Pucciniales</taxon>
        <taxon>Pucciniaceae</taxon>
        <taxon>Puccinia</taxon>
    </lineage>
</organism>
<dbReference type="EMBL" id="VSWC01000014">
    <property type="protein sequence ID" value="KAA1115012.1"/>
    <property type="molecule type" value="Genomic_DNA"/>
</dbReference>
<dbReference type="Proteomes" id="UP000324748">
    <property type="component" value="Unassembled WGS sequence"/>
</dbReference>
<evidence type="ECO:0000313" key="2">
    <source>
        <dbReference type="EMBL" id="KAA1115012.1"/>
    </source>
</evidence>
<evidence type="ECO:0000313" key="3">
    <source>
        <dbReference type="Proteomes" id="UP000324748"/>
    </source>
</evidence>
<accession>A0A5B0QP70</accession>
<sequence length="99" mass="10972">MKLIIIGIMLVTFASSDVIKPPVYPLKWGCDNFQVNGVDFSFPGCEVEFEVTDVPKDTKDCPKKKLRRCCNMLASKAVSYGGDCVNAPKRGHIHPPDQD</sequence>
<dbReference type="AlphaFoldDB" id="A0A5B0QP70"/>
<feature type="signal peptide" evidence="1">
    <location>
        <begin position="1"/>
        <end position="16"/>
    </location>
</feature>
<keyword evidence="3" id="KW-1185">Reference proteome</keyword>
<evidence type="ECO:0000256" key="1">
    <source>
        <dbReference type="SAM" id="SignalP"/>
    </source>
</evidence>